<name>A0A095DB71_CRYD2</name>
<feature type="compositionally biased region" description="Gly residues" evidence="1">
    <location>
        <begin position="137"/>
        <end position="149"/>
    </location>
</feature>
<dbReference type="AlphaFoldDB" id="A0A095DB71"/>
<dbReference type="GeneID" id="88180472"/>
<evidence type="ECO:0000313" key="2">
    <source>
        <dbReference type="EMBL" id="KGB78156.1"/>
    </source>
</evidence>
<keyword evidence="3" id="KW-1185">Reference proteome</keyword>
<dbReference type="OMA" id="EPAQHDD"/>
<gene>
    <name evidence="2" type="ORF">CNBG_4243</name>
</gene>
<protein>
    <submittedName>
        <fullName evidence="2">Uncharacterized protein</fullName>
    </submittedName>
</protein>
<proteinExistence type="predicted"/>
<accession>A0A095DB71</accession>
<dbReference type="OrthoDB" id="2563344at2759"/>
<dbReference type="HOGENOM" id="CLU_1652083_0_0_1"/>
<dbReference type="STRING" id="294750.A0A095DB71"/>
<feature type="compositionally biased region" description="Polar residues" evidence="1">
    <location>
        <begin position="23"/>
        <end position="32"/>
    </location>
</feature>
<feature type="region of interest" description="Disordered" evidence="1">
    <location>
        <begin position="1"/>
        <end position="160"/>
    </location>
</feature>
<dbReference type="EMBL" id="CP025764">
    <property type="protein sequence ID" value="KGB78156.1"/>
    <property type="molecule type" value="Genomic_DNA"/>
</dbReference>
<evidence type="ECO:0000313" key="3">
    <source>
        <dbReference type="Proteomes" id="UP000029445"/>
    </source>
</evidence>
<dbReference type="RefSeq" id="XP_062883924.1">
    <property type="nucleotide sequence ID" value="XM_063028197.1"/>
</dbReference>
<reference evidence="2 3" key="1">
    <citation type="journal article" date="2011" name="MBio">
        <title>Genome variation in Cryptococcus gattii, an emerging pathogen of immunocompetent hosts.</title>
        <authorList>
            <person name="D'Souza C.A."/>
            <person name="Kronstad J.W."/>
            <person name="Taylor G."/>
            <person name="Warren R."/>
            <person name="Yuen M."/>
            <person name="Hu G."/>
            <person name="Jung W.H."/>
            <person name="Sham A."/>
            <person name="Kidd S.E."/>
            <person name="Tangen K."/>
            <person name="Lee N."/>
            <person name="Zeilmaker T."/>
            <person name="Sawkins J."/>
            <person name="McVicker G."/>
            <person name="Shah S."/>
            <person name="Gnerre S."/>
            <person name="Griggs A."/>
            <person name="Zeng Q."/>
            <person name="Bartlett K."/>
            <person name="Li W."/>
            <person name="Wang X."/>
            <person name="Heitman J."/>
            <person name="Stajich J.E."/>
            <person name="Fraser J.A."/>
            <person name="Meyer W."/>
            <person name="Carter D."/>
            <person name="Schein J."/>
            <person name="Krzywinski M."/>
            <person name="Kwon-Chung K.J."/>
            <person name="Varma A."/>
            <person name="Wang J."/>
            <person name="Brunham R."/>
            <person name="Fyfe M."/>
            <person name="Ouellette B.F."/>
            <person name="Siddiqui A."/>
            <person name="Marra M."/>
            <person name="Jones S."/>
            <person name="Holt R."/>
            <person name="Birren B.W."/>
            <person name="Galagan J.E."/>
            <person name="Cuomo C.A."/>
        </authorList>
    </citation>
    <scope>NUCLEOTIDE SEQUENCE [LARGE SCALE GENOMIC DNA]</scope>
    <source>
        <strain evidence="2 3">R265</strain>
    </source>
</reference>
<sequence>MSVNAQSHPEPIPIPGASHVPASPTSVPSDVATSPDARRKSNPSPPIDPSRLNNHPAPLPEQPGSSQNEPRSPPLRSPQNSTSPHSVTAAGSAYLDTGLPAEPASHPTVAETGALSSSHETGPRQGQLKRVEKKGDGGIIKLGSLGGDGLKVKPPVGRED</sequence>
<dbReference type="VEuPathDB" id="FungiDB:CNBG_4243"/>
<dbReference type="KEGG" id="cdeu:CNBG_4243"/>
<evidence type="ECO:0000256" key="1">
    <source>
        <dbReference type="SAM" id="MobiDB-lite"/>
    </source>
</evidence>
<reference evidence="2 3" key="2">
    <citation type="journal article" date="2018" name="Proc. Natl. Acad. Sci.">
        <title>RNAi is a critical determinant of centromere evolution in closely related fungi.</title>
        <authorList>
            <person name="Yadav V."/>
            <person name="Sun S."/>
            <person name="Billmyre R.B."/>
            <person name="Thimmappa B.C."/>
            <person name="Shea T."/>
            <person name="Lintner R."/>
            <person name="Bakkeren G."/>
            <person name="Cuomo C.A."/>
            <person name="Heitman J."/>
            <person name="Sanyal K."/>
        </authorList>
    </citation>
    <scope>NUCLEOTIDE SEQUENCE [LARGE SCALE GENOMIC DNA]</scope>
    <source>
        <strain evidence="2 3">R265</strain>
    </source>
</reference>
<dbReference type="Proteomes" id="UP000029445">
    <property type="component" value="Chromosome 6"/>
</dbReference>
<feature type="compositionally biased region" description="Polar residues" evidence="1">
    <location>
        <begin position="77"/>
        <end position="86"/>
    </location>
</feature>
<organism evidence="2 3">
    <name type="scientific">Cryptococcus deuterogattii (strain R265)</name>
    <name type="common">Cryptococcus gattii VGII (strain R265)</name>
    <dbReference type="NCBI Taxonomy" id="294750"/>
    <lineage>
        <taxon>Eukaryota</taxon>
        <taxon>Fungi</taxon>
        <taxon>Dikarya</taxon>
        <taxon>Basidiomycota</taxon>
        <taxon>Agaricomycotina</taxon>
        <taxon>Tremellomycetes</taxon>
        <taxon>Tremellales</taxon>
        <taxon>Cryptococcaceae</taxon>
        <taxon>Cryptococcus</taxon>
        <taxon>Cryptococcus gattii species complex</taxon>
    </lineage>
</organism>